<dbReference type="InterPro" id="IPR021959">
    <property type="entry name" value="DUF3576"/>
</dbReference>
<reference evidence="2 3" key="1">
    <citation type="submission" date="2023-09" db="EMBL/GenBank/DDBJ databases">
        <authorList>
            <person name="Rey-Velasco X."/>
        </authorList>
    </citation>
    <scope>NUCLEOTIDE SEQUENCE [LARGE SCALE GENOMIC DNA]</scope>
    <source>
        <strain evidence="2 3">F158</strain>
    </source>
</reference>
<protein>
    <submittedName>
        <fullName evidence="2">DUF3576 domain-containing protein</fullName>
    </submittedName>
</protein>
<feature type="chain" id="PRO_5046235997" evidence="1">
    <location>
        <begin position="23"/>
        <end position="162"/>
    </location>
</feature>
<comment type="caution">
    <text evidence="2">The sequence shown here is derived from an EMBL/GenBank/DDBJ whole genome shotgun (WGS) entry which is preliminary data.</text>
</comment>
<gene>
    <name evidence="2" type="ORF">RM543_00860</name>
</gene>
<dbReference type="EMBL" id="JAVRHL010000001">
    <property type="protein sequence ID" value="MDT0681217.1"/>
    <property type="molecule type" value="Genomic_DNA"/>
</dbReference>
<dbReference type="RefSeq" id="WP_311688727.1">
    <property type="nucleotide sequence ID" value="NZ_JAVRHL010000001.1"/>
</dbReference>
<name>A0ABU3DBX4_9RHOB</name>
<dbReference type="Pfam" id="PF12100">
    <property type="entry name" value="DUF3576"/>
    <property type="match status" value="1"/>
</dbReference>
<dbReference type="Proteomes" id="UP001265259">
    <property type="component" value="Unassembled WGS sequence"/>
</dbReference>
<evidence type="ECO:0000256" key="1">
    <source>
        <dbReference type="SAM" id="SignalP"/>
    </source>
</evidence>
<accession>A0ABU3DBX4</accession>
<sequence length="162" mass="17281">MTFHKWARTGALVTLAAALLSACGGSGNERRGVPVEFDGRFDDETGARRSTIFDLFNSGGDPNTTIEVNRYIWSASLDVLNFLPVQSVDPFSGVISMGYGTPPGGGTAYRATVYVTDPALDARSLKVALATRSGPVSADTVRAVEDAILTRARQLRIRDGDL</sequence>
<feature type="signal peptide" evidence="1">
    <location>
        <begin position="1"/>
        <end position="22"/>
    </location>
</feature>
<proteinExistence type="predicted"/>
<evidence type="ECO:0000313" key="2">
    <source>
        <dbReference type="EMBL" id="MDT0681217.1"/>
    </source>
</evidence>
<keyword evidence="1" id="KW-0732">Signal</keyword>
<dbReference type="PROSITE" id="PS51257">
    <property type="entry name" value="PROKAR_LIPOPROTEIN"/>
    <property type="match status" value="1"/>
</dbReference>
<evidence type="ECO:0000313" key="3">
    <source>
        <dbReference type="Proteomes" id="UP001265259"/>
    </source>
</evidence>
<organism evidence="2 3">
    <name type="scientific">Tropicimonas omnivorans</name>
    <dbReference type="NCBI Taxonomy" id="3075590"/>
    <lineage>
        <taxon>Bacteria</taxon>
        <taxon>Pseudomonadati</taxon>
        <taxon>Pseudomonadota</taxon>
        <taxon>Alphaproteobacteria</taxon>
        <taxon>Rhodobacterales</taxon>
        <taxon>Roseobacteraceae</taxon>
        <taxon>Tropicimonas</taxon>
    </lineage>
</organism>
<keyword evidence="3" id="KW-1185">Reference proteome</keyword>